<keyword evidence="1" id="KW-1133">Transmembrane helix</keyword>
<reference evidence="2 3" key="1">
    <citation type="journal article" date="2013" name="Curr. Biol.">
        <title>The Genome of the Foraminiferan Reticulomyxa filosa.</title>
        <authorList>
            <person name="Glockner G."/>
            <person name="Hulsmann N."/>
            <person name="Schleicher M."/>
            <person name="Noegel A.A."/>
            <person name="Eichinger L."/>
            <person name="Gallinger C."/>
            <person name="Pawlowski J."/>
            <person name="Sierra R."/>
            <person name="Euteneuer U."/>
            <person name="Pillet L."/>
            <person name="Moustafa A."/>
            <person name="Platzer M."/>
            <person name="Groth M."/>
            <person name="Szafranski K."/>
            <person name="Schliwa M."/>
        </authorList>
    </citation>
    <scope>NUCLEOTIDE SEQUENCE [LARGE SCALE GENOMIC DNA]</scope>
</reference>
<gene>
    <name evidence="2" type="ORF">RFI_22668</name>
</gene>
<keyword evidence="1" id="KW-0812">Transmembrane</keyword>
<evidence type="ECO:0000313" key="3">
    <source>
        <dbReference type="Proteomes" id="UP000023152"/>
    </source>
</evidence>
<dbReference type="AlphaFoldDB" id="X6MNN2"/>
<feature type="transmembrane region" description="Helical" evidence="1">
    <location>
        <begin position="32"/>
        <end position="52"/>
    </location>
</feature>
<evidence type="ECO:0000256" key="1">
    <source>
        <dbReference type="SAM" id="Phobius"/>
    </source>
</evidence>
<name>X6MNN2_RETFI</name>
<keyword evidence="3" id="KW-1185">Reference proteome</keyword>
<protein>
    <recommendedName>
        <fullName evidence="4">F-box domain-containing protein</fullName>
    </recommendedName>
</protein>
<dbReference type="Proteomes" id="UP000023152">
    <property type="component" value="Unassembled WGS sequence"/>
</dbReference>
<evidence type="ECO:0008006" key="4">
    <source>
        <dbReference type="Google" id="ProtNLM"/>
    </source>
</evidence>
<keyword evidence="1" id="KW-0472">Membrane</keyword>
<sequence length="284" mass="33594">REREKKKRIVNCATINFFVTLPKGTETFFEKLNLFLFFSFYIGSPLFFPLLILTHITFNQIVSFFIFFLFLVSLFPRCIVFHLKLGSFSCSFQYNCKNSESFTSQNSREHETTFLQQLTTFFQTSLYLYFLLELCEEKAHLKLKQKQVENDQTSDSDALQQAIQSLQQQTENEKKLQENYLLTKIALHNIITSRNHLDELIMQSKKFSLLKDVSRFSDANERRLLQFLDLEDLREICLTSKSWYCNYYRPKFLMQLTAIRLKRYCWEPQAPGTPASVVEASSKQ</sequence>
<proteinExistence type="predicted"/>
<feature type="transmembrane region" description="Helical" evidence="1">
    <location>
        <begin position="58"/>
        <end position="75"/>
    </location>
</feature>
<evidence type="ECO:0000313" key="2">
    <source>
        <dbReference type="EMBL" id="ETO14700.1"/>
    </source>
</evidence>
<feature type="non-terminal residue" evidence="2">
    <location>
        <position position="1"/>
    </location>
</feature>
<comment type="caution">
    <text evidence="2">The sequence shown here is derived from an EMBL/GenBank/DDBJ whole genome shotgun (WGS) entry which is preliminary data.</text>
</comment>
<feature type="non-terminal residue" evidence="2">
    <location>
        <position position="284"/>
    </location>
</feature>
<dbReference type="EMBL" id="ASPP01019849">
    <property type="protein sequence ID" value="ETO14700.1"/>
    <property type="molecule type" value="Genomic_DNA"/>
</dbReference>
<accession>X6MNN2</accession>
<organism evidence="2 3">
    <name type="scientific">Reticulomyxa filosa</name>
    <dbReference type="NCBI Taxonomy" id="46433"/>
    <lineage>
        <taxon>Eukaryota</taxon>
        <taxon>Sar</taxon>
        <taxon>Rhizaria</taxon>
        <taxon>Retaria</taxon>
        <taxon>Foraminifera</taxon>
        <taxon>Monothalamids</taxon>
        <taxon>Reticulomyxidae</taxon>
        <taxon>Reticulomyxa</taxon>
    </lineage>
</organism>